<dbReference type="Proteomes" id="UP001177769">
    <property type="component" value="Chromosome"/>
</dbReference>
<organism evidence="3 4">
    <name type="scientific">Paucibacter sediminis</name>
    <dbReference type="NCBI Taxonomy" id="3019553"/>
    <lineage>
        <taxon>Bacteria</taxon>
        <taxon>Pseudomonadati</taxon>
        <taxon>Pseudomonadota</taxon>
        <taxon>Betaproteobacteria</taxon>
        <taxon>Burkholderiales</taxon>
        <taxon>Sphaerotilaceae</taxon>
        <taxon>Roseateles</taxon>
    </lineage>
</organism>
<feature type="signal peptide" evidence="2">
    <location>
        <begin position="1"/>
        <end position="20"/>
    </location>
</feature>
<keyword evidence="4" id="KW-1185">Reference proteome</keyword>
<dbReference type="AlphaFoldDB" id="A0AA95NHG7"/>
<evidence type="ECO:0000313" key="3">
    <source>
        <dbReference type="EMBL" id="WIT10981.1"/>
    </source>
</evidence>
<evidence type="ECO:0008006" key="5">
    <source>
        <dbReference type="Google" id="ProtNLM"/>
    </source>
</evidence>
<feature type="region of interest" description="Disordered" evidence="1">
    <location>
        <begin position="108"/>
        <end position="127"/>
    </location>
</feature>
<evidence type="ECO:0000256" key="1">
    <source>
        <dbReference type="SAM" id="MobiDB-lite"/>
    </source>
</evidence>
<dbReference type="EMBL" id="CP116346">
    <property type="protein sequence ID" value="WIT10981.1"/>
    <property type="molecule type" value="Genomic_DNA"/>
</dbReference>
<accession>A0AA95NHG7</accession>
<keyword evidence="2" id="KW-0732">Signal</keyword>
<dbReference type="RefSeq" id="WP_285232059.1">
    <property type="nucleotide sequence ID" value="NZ_CP116346.1"/>
</dbReference>
<proteinExistence type="predicted"/>
<evidence type="ECO:0000256" key="2">
    <source>
        <dbReference type="SAM" id="SignalP"/>
    </source>
</evidence>
<dbReference type="KEGG" id="pais:PFX98_19025"/>
<protein>
    <recommendedName>
        <fullName evidence="5">MSHA biogenesis protein MshK</fullName>
    </recommendedName>
</protein>
<feature type="chain" id="PRO_5041672635" description="MSHA biogenesis protein MshK" evidence="2">
    <location>
        <begin position="21"/>
        <end position="127"/>
    </location>
</feature>
<evidence type="ECO:0000313" key="4">
    <source>
        <dbReference type="Proteomes" id="UP001177769"/>
    </source>
</evidence>
<gene>
    <name evidence="3" type="ORF">PFX98_19025</name>
</gene>
<name>A0AA95NHG7_9BURK</name>
<reference evidence="3" key="1">
    <citation type="submission" date="2023-01" db="EMBL/GenBank/DDBJ databases">
        <title>Whole genome sequence of Paucibacter sp. S2-9 isolated from pond sediment.</title>
        <authorList>
            <person name="Jung J.Y."/>
        </authorList>
    </citation>
    <scope>NUCLEOTIDE SEQUENCE</scope>
    <source>
        <strain evidence="3">S2-9</strain>
    </source>
</reference>
<sequence>MMRRAIATLALLGCALPALAQGELRDPLQAPASLRAAAASAASAPEAEAQQPQHILIVDGRPYLVVQGRRLGVGERWGEARILSIDEHAVTLSEAGVKRRLPLYPGVELKRSTATGRPHKKNASEKS</sequence>